<organism evidence="2 3">
    <name type="scientific">Rubroshorea leprosula</name>
    <dbReference type="NCBI Taxonomy" id="152421"/>
    <lineage>
        <taxon>Eukaryota</taxon>
        <taxon>Viridiplantae</taxon>
        <taxon>Streptophyta</taxon>
        <taxon>Embryophyta</taxon>
        <taxon>Tracheophyta</taxon>
        <taxon>Spermatophyta</taxon>
        <taxon>Magnoliopsida</taxon>
        <taxon>eudicotyledons</taxon>
        <taxon>Gunneridae</taxon>
        <taxon>Pentapetalae</taxon>
        <taxon>rosids</taxon>
        <taxon>malvids</taxon>
        <taxon>Malvales</taxon>
        <taxon>Dipterocarpaceae</taxon>
        <taxon>Rubroshorea</taxon>
    </lineage>
</organism>
<dbReference type="AlphaFoldDB" id="A0AAV5IYR1"/>
<dbReference type="Proteomes" id="UP001054252">
    <property type="component" value="Unassembled WGS sequence"/>
</dbReference>
<keyword evidence="3" id="KW-1185">Reference proteome</keyword>
<feature type="compositionally biased region" description="Polar residues" evidence="1">
    <location>
        <begin position="1"/>
        <end position="15"/>
    </location>
</feature>
<protein>
    <submittedName>
        <fullName evidence="2">Uncharacterized protein</fullName>
    </submittedName>
</protein>
<evidence type="ECO:0000256" key="1">
    <source>
        <dbReference type="SAM" id="MobiDB-lite"/>
    </source>
</evidence>
<comment type="caution">
    <text evidence="2">The sequence shown here is derived from an EMBL/GenBank/DDBJ whole genome shotgun (WGS) entry which is preliminary data.</text>
</comment>
<dbReference type="PANTHER" id="PTHR35714">
    <property type="entry name" value="OS02G0715300 PROTEIN"/>
    <property type="match status" value="1"/>
</dbReference>
<evidence type="ECO:0000313" key="2">
    <source>
        <dbReference type="EMBL" id="GKV04946.1"/>
    </source>
</evidence>
<name>A0AAV5IYR1_9ROSI</name>
<sequence>MSSIIQTFQRNTSLPVSHVHSRSDQPQQGGGLRRRLSSLSLKMQPISSPATSWAASFHRSKSLSSMGEYATSSIRKWWEWGCSWILFRKPAFARDLELNEEETRVLGSHNKGSWRHVFHKVRSEMRKLVRSDEVGLPQTYRYDSPNYSKNFDDGNRT</sequence>
<proteinExistence type="predicted"/>
<accession>A0AAV5IYR1</accession>
<feature type="region of interest" description="Disordered" evidence="1">
    <location>
        <begin position="1"/>
        <end position="33"/>
    </location>
</feature>
<dbReference type="EMBL" id="BPVZ01000022">
    <property type="protein sequence ID" value="GKV04946.1"/>
    <property type="molecule type" value="Genomic_DNA"/>
</dbReference>
<reference evidence="2 3" key="1">
    <citation type="journal article" date="2021" name="Commun. Biol.">
        <title>The genome of Shorea leprosula (Dipterocarpaceae) highlights the ecological relevance of drought in aseasonal tropical rainforests.</title>
        <authorList>
            <person name="Ng K.K.S."/>
            <person name="Kobayashi M.J."/>
            <person name="Fawcett J.A."/>
            <person name="Hatakeyama M."/>
            <person name="Paape T."/>
            <person name="Ng C.H."/>
            <person name="Ang C.C."/>
            <person name="Tnah L.H."/>
            <person name="Lee C.T."/>
            <person name="Nishiyama T."/>
            <person name="Sese J."/>
            <person name="O'Brien M.J."/>
            <person name="Copetti D."/>
            <person name="Mohd Noor M.I."/>
            <person name="Ong R.C."/>
            <person name="Putra M."/>
            <person name="Sireger I.Z."/>
            <person name="Indrioko S."/>
            <person name="Kosugi Y."/>
            <person name="Izuno A."/>
            <person name="Isagi Y."/>
            <person name="Lee S.L."/>
            <person name="Shimizu K.K."/>
        </authorList>
    </citation>
    <scope>NUCLEOTIDE SEQUENCE [LARGE SCALE GENOMIC DNA]</scope>
    <source>
        <strain evidence="2">214</strain>
    </source>
</reference>
<gene>
    <name evidence="2" type="ORF">SLEP1_g17026</name>
</gene>
<evidence type="ECO:0000313" key="3">
    <source>
        <dbReference type="Proteomes" id="UP001054252"/>
    </source>
</evidence>
<dbReference type="PANTHER" id="PTHR35714:SF1">
    <property type="entry name" value="OS02G0715300 PROTEIN"/>
    <property type="match status" value="1"/>
</dbReference>